<dbReference type="OMA" id="EQEAQYG"/>
<dbReference type="Pfam" id="PF01875">
    <property type="entry name" value="Memo"/>
    <property type="match status" value="3"/>
</dbReference>
<reference evidence="3" key="1">
    <citation type="journal article" date="2014" name="Nat. Genet.">
        <title>Genome of the human hookworm Necator americanus.</title>
        <authorList>
            <person name="Tang Y.T."/>
            <person name="Gao X."/>
            <person name="Rosa B.A."/>
            <person name="Abubucker S."/>
            <person name="Hallsworth-Pepin K."/>
            <person name="Martin J."/>
            <person name="Tyagi R."/>
            <person name="Heizer E."/>
            <person name="Zhang X."/>
            <person name="Bhonagiri-Palsikar V."/>
            <person name="Minx P."/>
            <person name="Warren W.C."/>
            <person name="Wang Q."/>
            <person name="Zhan B."/>
            <person name="Hotez P.J."/>
            <person name="Sternberg P.W."/>
            <person name="Dougall A."/>
            <person name="Gaze S.T."/>
            <person name="Mulvenna J."/>
            <person name="Sotillo J."/>
            <person name="Ranganathan S."/>
            <person name="Rabelo E.M."/>
            <person name="Wilson R.K."/>
            <person name="Felgner P.L."/>
            <person name="Bethony J."/>
            <person name="Hawdon J.M."/>
            <person name="Gasser R.B."/>
            <person name="Loukas A."/>
            <person name="Mitreva M."/>
        </authorList>
    </citation>
    <scope>NUCLEOTIDE SEQUENCE [LARGE SCALE GENOMIC DNA]</scope>
</reference>
<dbReference type="KEGG" id="nai:NECAME_03744"/>
<evidence type="ECO:0000256" key="1">
    <source>
        <dbReference type="ARBA" id="ARBA00006315"/>
    </source>
</evidence>
<evidence type="ECO:0000313" key="3">
    <source>
        <dbReference type="Proteomes" id="UP000053676"/>
    </source>
</evidence>
<accession>W2T1V4</accession>
<comment type="similarity">
    <text evidence="1">Belongs to the MEMO1 family.</text>
</comment>
<evidence type="ECO:0000313" key="2">
    <source>
        <dbReference type="EMBL" id="ETN75554.1"/>
    </source>
</evidence>
<dbReference type="Proteomes" id="UP000053676">
    <property type="component" value="Unassembled WGS sequence"/>
</dbReference>
<proteinExistence type="inferred from homology"/>
<name>W2T1V4_NECAM</name>
<dbReference type="PANTHER" id="PTHR11060">
    <property type="entry name" value="PROTEIN MEMO1"/>
    <property type="match status" value="1"/>
</dbReference>
<keyword evidence="3" id="KW-1185">Reference proteome</keyword>
<sequence>MSTNGYGHGMARAASHAGSWYSSNPKELDRQISRWLDAAGERIGVARAIVSPHAGYSYCGDTAAFAFKQIVPENVTEPFVLLINEHASSVHFSDRVFVLGPSHVVCLNGCALTTCSKYRTPIGDLHIDMEEGQILLFLSVEIVCYYALKQHWDKFELHTYFLVNDELRATRQFDLMDRSDEEAEHSIEMQMPFIAKIMEGNPNLTVIPILVGSLTAPKQQAYGKIFANYLESPRNLFVISSDFCHWGNRFHFAPHNPNSGLPIYEQITQLDRDGMDAIETLNPQIFNDYLKRTQNTICGRNPITVMLQAAEHFRMMNNHTHEFRFLKYSQSNKARSVNDSSVSYAAGALFMHPK</sequence>
<dbReference type="OrthoDB" id="417112at2759"/>
<dbReference type="CDD" id="cd07361">
    <property type="entry name" value="MEMO_like"/>
    <property type="match status" value="1"/>
</dbReference>
<protein>
    <submittedName>
        <fullName evidence="2">Memo-like protein</fullName>
    </submittedName>
</protein>
<dbReference type="Gene3D" id="3.40.830.10">
    <property type="entry name" value="LigB-like"/>
    <property type="match status" value="1"/>
</dbReference>
<gene>
    <name evidence="2" type="ORF">NECAME_03744</name>
</gene>
<dbReference type="PANTHER" id="PTHR11060:SF0">
    <property type="entry name" value="PROTEIN MEMO1"/>
    <property type="match status" value="1"/>
</dbReference>
<dbReference type="AlphaFoldDB" id="W2T1V4"/>
<dbReference type="HAMAP" id="MF_00055">
    <property type="entry name" value="MEMO1"/>
    <property type="match status" value="1"/>
</dbReference>
<dbReference type="STRING" id="51031.W2T1V4"/>
<dbReference type="NCBIfam" id="TIGR04336">
    <property type="entry name" value="AmmeMemoSam_B"/>
    <property type="match status" value="3"/>
</dbReference>
<organism evidence="2 3">
    <name type="scientific">Necator americanus</name>
    <name type="common">Human hookworm</name>
    <dbReference type="NCBI Taxonomy" id="51031"/>
    <lineage>
        <taxon>Eukaryota</taxon>
        <taxon>Metazoa</taxon>
        <taxon>Ecdysozoa</taxon>
        <taxon>Nematoda</taxon>
        <taxon>Chromadorea</taxon>
        <taxon>Rhabditida</taxon>
        <taxon>Rhabditina</taxon>
        <taxon>Rhabditomorpha</taxon>
        <taxon>Strongyloidea</taxon>
        <taxon>Ancylostomatidae</taxon>
        <taxon>Bunostominae</taxon>
        <taxon>Necator</taxon>
    </lineage>
</organism>
<dbReference type="EMBL" id="KI660289">
    <property type="protein sequence ID" value="ETN75554.1"/>
    <property type="molecule type" value="Genomic_DNA"/>
</dbReference>
<dbReference type="InterPro" id="IPR002737">
    <property type="entry name" value="MEMO1_fam"/>
</dbReference>